<feature type="transmembrane region" description="Helical" evidence="1">
    <location>
        <begin position="236"/>
        <end position="255"/>
    </location>
</feature>
<protein>
    <submittedName>
        <fullName evidence="2">DUF554 domain-containing protein</fullName>
    </submittedName>
</protein>
<evidence type="ECO:0000256" key="1">
    <source>
        <dbReference type="SAM" id="Phobius"/>
    </source>
</evidence>
<comment type="caution">
    <text evidence="2">The sequence shown here is derived from an EMBL/GenBank/DDBJ whole genome shotgun (WGS) entry which is preliminary data.</text>
</comment>
<dbReference type="InterPro" id="IPR007563">
    <property type="entry name" value="DUF554"/>
</dbReference>
<dbReference type="OrthoDB" id="9797976at2"/>
<feature type="transmembrane region" description="Helical" evidence="1">
    <location>
        <begin position="123"/>
        <end position="145"/>
    </location>
</feature>
<dbReference type="Pfam" id="PF04474">
    <property type="entry name" value="DUF554"/>
    <property type="match status" value="1"/>
</dbReference>
<dbReference type="RefSeq" id="WP_106260991.1">
    <property type="nucleotide sequence ID" value="NZ_CAWNSW010000141.1"/>
</dbReference>
<reference evidence="3" key="1">
    <citation type="submission" date="2018-02" db="EMBL/GenBank/DDBJ databases">
        <authorList>
            <person name="Moore K."/>
            <person name="Momper L."/>
        </authorList>
    </citation>
    <scope>NUCLEOTIDE SEQUENCE [LARGE SCALE GENOMIC DNA]</scope>
    <source>
        <strain evidence="3">ULC18</strain>
    </source>
</reference>
<dbReference type="EMBL" id="PVWK01000160">
    <property type="protein sequence ID" value="PSB23572.1"/>
    <property type="molecule type" value="Genomic_DNA"/>
</dbReference>
<keyword evidence="3" id="KW-1185">Reference proteome</keyword>
<evidence type="ECO:0000313" key="2">
    <source>
        <dbReference type="EMBL" id="PSB23572.1"/>
    </source>
</evidence>
<reference evidence="2 3" key="2">
    <citation type="submission" date="2018-03" db="EMBL/GenBank/DDBJ databases">
        <title>The ancient ancestry and fast evolution of plastids.</title>
        <authorList>
            <person name="Moore K.R."/>
            <person name="Magnabosco C."/>
            <person name="Momper L."/>
            <person name="Gold D.A."/>
            <person name="Bosak T."/>
            <person name="Fournier G.P."/>
        </authorList>
    </citation>
    <scope>NUCLEOTIDE SEQUENCE [LARGE SCALE GENOMIC DNA]</scope>
    <source>
        <strain evidence="2 3">ULC18</strain>
    </source>
</reference>
<evidence type="ECO:0000313" key="3">
    <source>
        <dbReference type="Proteomes" id="UP000239576"/>
    </source>
</evidence>
<sequence length="259" mass="27075">MFLFLETASTPITPVDLWAKTSGTWINVATILVGTLCGLLLRKSLPFAMQRVITQGVGLVTLFLGVTMASSLLKAQTGRVDGIILALLAIVFGGLLGEGLQLEEHLYTLGEWLKARFKGEGSFTEGFVAASLLFCIGPMAIIGSLNNGITGDNTVLTIKATMDGLAAIALTSSYGIGVGFSSLMILLYQGGLSLLAGLLPQIMANPTTNPHVLITSGVGGLMILGIGLNLLDIAKVKVASFLPALLIAPLLYSLAKWLT</sequence>
<organism evidence="2 3">
    <name type="scientific">Stenomitos frigidus ULC18</name>
    <dbReference type="NCBI Taxonomy" id="2107698"/>
    <lineage>
        <taxon>Bacteria</taxon>
        <taxon>Bacillati</taxon>
        <taxon>Cyanobacteriota</taxon>
        <taxon>Cyanophyceae</taxon>
        <taxon>Leptolyngbyales</taxon>
        <taxon>Leptolyngbyaceae</taxon>
        <taxon>Stenomitos</taxon>
    </lineage>
</organism>
<feature type="transmembrane region" description="Helical" evidence="1">
    <location>
        <begin position="165"/>
        <end position="188"/>
    </location>
</feature>
<accession>A0A2T1DSW5</accession>
<name>A0A2T1DSW5_9CYAN</name>
<dbReference type="PANTHER" id="PTHR36111:SF2">
    <property type="entry name" value="INNER MEMBRANE PROTEIN"/>
    <property type="match status" value="1"/>
</dbReference>
<keyword evidence="1" id="KW-1133">Transmembrane helix</keyword>
<keyword evidence="1" id="KW-0472">Membrane</keyword>
<proteinExistence type="predicted"/>
<feature type="transmembrane region" description="Helical" evidence="1">
    <location>
        <begin position="209"/>
        <end position="230"/>
    </location>
</feature>
<feature type="transmembrane region" description="Helical" evidence="1">
    <location>
        <begin position="83"/>
        <end position="102"/>
    </location>
</feature>
<dbReference type="Proteomes" id="UP000239576">
    <property type="component" value="Unassembled WGS sequence"/>
</dbReference>
<keyword evidence="1" id="KW-0812">Transmembrane</keyword>
<dbReference type="PANTHER" id="PTHR36111">
    <property type="entry name" value="INNER MEMBRANE PROTEIN-RELATED"/>
    <property type="match status" value="1"/>
</dbReference>
<dbReference type="AlphaFoldDB" id="A0A2T1DSW5"/>
<gene>
    <name evidence="2" type="ORF">C7B82_30265</name>
</gene>
<feature type="transmembrane region" description="Helical" evidence="1">
    <location>
        <begin position="53"/>
        <end position="71"/>
    </location>
</feature>